<dbReference type="Pfam" id="PF00085">
    <property type="entry name" value="Thioredoxin"/>
    <property type="match status" value="1"/>
</dbReference>
<feature type="domain" description="Thioredoxin" evidence="1">
    <location>
        <begin position="8"/>
        <end position="102"/>
    </location>
</feature>
<evidence type="ECO:0000313" key="3">
    <source>
        <dbReference type="Proteomes" id="UP000185639"/>
    </source>
</evidence>
<protein>
    <submittedName>
        <fullName evidence="2">Thioredoxin</fullName>
    </submittedName>
</protein>
<name>A0A1N7L474_9GAMM</name>
<evidence type="ECO:0000259" key="1">
    <source>
        <dbReference type="Pfam" id="PF00085"/>
    </source>
</evidence>
<dbReference type="Proteomes" id="UP000185639">
    <property type="component" value="Unassembled WGS sequence"/>
</dbReference>
<dbReference type="STRING" id="484498.SAMN05421686_103278"/>
<dbReference type="EMBL" id="FTOH01000003">
    <property type="protein sequence ID" value="SIS68638.1"/>
    <property type="molecule type" value="Genomic_DNA"/>
</dbReference>
<dbReference type="InterPro" id="IPR036249">
    <property type="entry name" value="Thioredoxin-like_sf"/>
</dbReference>
<reference evidence="3" key="1">
    <citation type="submission" date="2017-01" db="EMBL/GenBank/DDBJ databases">
        <authorList>
            <person name="Varghese N."/>
            <person name="Submissions S."/>
        </authorList>
    </citation>
    <scope>NUCLEOTIDE SEQUENCE [LARGE SCALE GENOMIC DNA]</scope>
    <source>
        <strain evidence="3">DSM 24913</strain>
    </source>
</reference>
<organism evidence="2 3">
    <name type="scientific">Thalassolituus maritimus</name>
    <dbReference type="NCBI Taxonomy" id="484498"/>
    <lineage>
        <taxon>Bacteria</taxon>
        <taxon>Pseudomonadati</taxon>
        <taxon>Pseudomonadota</taxon>
        <taxon>Gammaproteobacteria</taxon>
        <taxon>Oceanospirillales</taxon>
        <taxon>Oceanospirillaceae</taxon>
        <taxon>Thalassolituus</taxon>
    </lineage>
</organism>
<dbReference type="InterPro" id="IPR013766">
    <property type="entry name" value="Thioredoxin_domain"/>
</dbReference>
<dbReference type="RefSeq" id="WP_076514785.1">
    <property type="nucleotide sequence ID" value="NZ_FTOH01000003.1"/>
</dbReference>
<accession>A0A1N7L474</accession>
<dbReference type="SUPFAM" id="SSF52833">
    <property type="entry name" value="Thioredoxin-like"/>
    <property type="match status" value="1"/>
</dbReference>
<sequence length="219" mass="24934">MSLKVLTAEQLTTESQLCDRWFLVEVTAEHCAPCRALEQLLTLLEPSLDSRCSIVQVRSEASPEWVTAHQIRTVPMLLVYHRGHEIAREHNNLSMSGIRHFLRDHLPFPSEPQINTFLREGKFDQLRSVLELMTDEESRTPEVQRARSWLSLRDLELDGAESNLRDAFFDWASAGEWVAALAALEAAVDHSDGLRGLSIALADLIPDRKLVAQWRRKSL</sequence>
<dbReference type="Gene3D" id="3.40.30.10">
    <property type="entry name" value="Glutaredoxin"/>
    <property type="match status" value="1"/>
</dbReference>
<proteinExistence type="predicted"/>
<keyword evidence="3" id="KW-1185">Reference proteome</keyword>
<evidence type="ECO:0000313" key="2">
    <source>
        <dbReference type="EMBL" id="SIS68638.1"/>
    </source>
</evidence>
<dbReference type="AlphaFoldDB" id="A0A1N7L474"/>
<gene>
    <name evidence="2" type="ORF">SAMN05421686_103278</name>
</gene>
<dbReference type="CDD" id="cd02947">
    <property type="entry name" value="TRX_family"/>
    <property type="match status" value="1"/>
</dbReference>